<organism evidence="1 2">
    <name type="scientific">Russula earlei</name>
    <dbReference type="NCBI Taxonomy" id="71964"/>
    <lineage>
        <taxon>Eukaryota</taxon>
        <taxon>Fungi</taxon>
        <taxon>Dikarya</taxon>
        <taxon>Basidiomycota</taxon>
        <taxon>Agaricomycotina</taxon>
        <taxon>Agaricomycetes</taxon>
        <taxon>Russulales</taxon>
        <taxon>Russulaceae</taxon>
        <taxon>Russula</taxon>
    </lineage>
</organism>
<dbReference type="EMBL" id="JAGFNK010000097">
    <property type="protein sequence ID" value="KAI9508263.1"/>
    <property type="molecule type" value="Genomic_DNA"/>
</dbReference>
<name>A0ACC0U979_9AGAM</name>
<dbReference type="Proteomes" id="UP001207468">
    <property type="component" value="Unassembled WGS sequence"/>
</dbReference>
<evidence type="ECO:0000313" key="1">
    <source>
        <dbReference type="EMBL" id="KAI9508263.1"/>
    </source>
</evidence>
<evidence type="ECO:0000313" key="2">
    <source>
        <dbReference type="Proteomes" id="UP001207468"/>
    </source>
</evidence>
<accession>A0ACC0U979</accession>
<sequence>MPNAPSTDEDSWDPPFDDDSRNALYARHKAIAPSSAVPDDWDQAPSSGEEDNRRIWDNANDKAPMPQLVVTSTRTGSVSSVVPPATAFQPPIRILKRSAAPTQQCASDDSPATASTSGSFAERSARYNAARERIFAGAAESASLDEGGVGQISAIVRNPKGPENTQGPNGQGKEGSQGFGARARKRGSSHQQNENQERRF</sequence>
<protein>
    <submittedName>
        <fullName evidence="1">Uncharacterized protein</fullName>
    </submittedName>
</protein>
<keyword evidence="2" id="KW-1185">Reference proteome</keyword>
<reference evidence="1" key="1">
    <citation type="submission" date="2021-03" db="EMBL/GenBank/DDBJ databases">
        <title>Evolutionary priming and transition to the ectomycorrhizal habit in an iconic lineage of mushroom-forming fungi: is preadaptation a requirement?</title>
        <authorList>
            <consortium name="DOE Joint Genome Institute"/>
            <person name="Looney B.P."/>
            <person name="Miyauchi S."/>
            <person name="Morin E."/>
            <person name="Drula E."/>
            <person name="Courty P.E."/>
            <person name="Chicoki N."/>
            <person name="Fauchery L."/>
            <person name="Kohler A."/>
            <person name="Kuo A."/>
            <person name="LaButti K."/>
            <person name="Pangilinan J."/>
            <person name="Lipzen A."/>
            <person name="Riley R."/>
            <person name="Andreopoulos W."/>
            <person name="He G."/>
            <person name="Johnson J."/>
            <person name="Barry K.W."/>
            <person name="Grigoriev I.V."/>
            <person name="Nagy L."/>
            <person name="Hibbett D."/>
            <person name="Henrissat B."/>
            <person name="Matheny P.B."/>
            <person name="Labbe J."/>
            <person name="Martin A.F."/>
        </authorList>
    </citation>
    <scope>NUCLEOTIDE SEQUENCE</scope>
    <source>
        <strain evidence="1">BPL698</strain>
    </source>
</reference>
<gene>
    <name evidence="1" type="ORF">F5148DRAFT_935399</name>
</gene>
<proteinExistence type="predicted"/>
<comment type="caution">
    <text evidence="1">The sequence shown here is derived from an EMBL/GenBank/DDBJ whole genome shotgun (WGS) entry which is preliminary data.</text>
</comment>